<evidence type="ECO:0000313" key="2">
    <source>
        <dbReference type="Proteomes" id="UP000789901"/>
    </source>
</evidence>
<dbReference type="EMBL" id="CAJVQB010151894">
    <property type="protein sequence ID" value="CAG8855674.1"/>
    <property type="molecule type" value="Genomic_DNA"/>
</dbReference>
<proteinExistence type="predicted"/>
<feature type="non-terminal residue" evidence="1">
    <location>
        <position position="46"/>
    </location>
</feature>
<keyword evidence="2" id="KW-1185">Reference proteome</keyword>
<evidence type="ECO:0000313" key="1">
    <source>
        <dbReference type="EMBL" id="CAG8855674.1"/>
    </source>
</evidence>
<dbReference type="Proteomes" id="UP000789901">
    <property type="component" value="Unassembled WGS sequence"/>
</dbReference>
<accession>A0ABN7XP14</accession>
<comment type="caution">
    <text evidence="1">The sequence shown here is derived from an EMBL/GenBank/DDBJ whole genome shotgun (WGS) entry which is preliminary data.</text>
</comment>
<reference evidence="1 2" key="1">
    <citation type="submission" date="2021-06" db="EMBL/GenBank/DDBJ databases">
        <authorList>
            <person name="Kallberg Y."/>
            <person name="Tangrot J."/>
            <person name="Rosling A."/>
        </authorList>
    </citation>
    <scope>NUCLEOTIDE SEQUENCE [LARGE SCALE GENOMIC DNA]</scope>
    <source>
        <strain evidence="1 2">120-4 pot B 10/14</strain>
    </source>
</reference>
<sequence length="46" mass="5407">NTQIGFYDPEKPLSFAFAGVLECTVEEFSDSFCDYYMRFVVENHIF</sequence>
<protein>
    <submittedName>
        <fullName evidence="1">38449_t:CDS:1</fullName>
    </submittedName>
</protein>
<feature type="non-terminal residue" evidence="1">
    <location>
        <position position="1"/>
    </location>
</feature>
<gene>
    <name evidence="1" type="ORF">GMARGA_LOCUS44495</name>
</gene>
<name>A0ABN7XP14_GIGMA</name>
<organism evidence="1 2">
    <name type="scientific">Gigaspora margarita</name>
    <dbReference type="NCBI Taxonomy" id="4874"/>
    <lineage>
        <taxon>Eukaryota</taxon>
        <taxon>Fungi</taxon>
        <taxon>Fungi incertae sedis</taxon>
        <taxon>Mucoromycota</taxon>
        <taxon>Glomeromycotina</taxon>
        <taxon>Glomeromycetes</taxon>
        <taxon>Diversisporales</taxon>
        <taxon>Gigasporaceae</taxon>
        <taxon>Gigaspora</taxon>
    </lineage>
</organism>